<evidence type="ECO:0000313" key="1">
    <source>
        <dbReference type="Proteomes" id="UP000887574"/>
    </source>
</evidence>
<accession>A0A915DC57</accession>
<proteinExistence type="predicted"/>
<dbReference type="AlphaFoldDB" id="A0A915DC57"/>
<name>A0A915DC57_9BILA</name>
<dbReference type="WBParaSite" id="jg17873">
    <property type="protein sequence ID" value="jg17873"/>
    <property type="gene ID" value="jg17873"/>
</dbReference>
<organism evidence="1 2">
    <name type="scientific">Ditylenchus dipsaci</name>
    <dbReference type="NCBI Taxonomy" id="166011"/>
    <lineage>
        <taxon>Eukaryota</taxon>
        <taxon>Metazoa</taxon>
        <taxon>Ecdysozoa</taxon>
        <taxon>Nematoda</taxon>
        <taxon>Chromadorea</taxon>
        <taxon>Rhabditida</taxon>
        <taxon>Tylenchina</taxon>
        <taxon>Tylenchomorpha</taxon>
        <taxon>Sphaerularioidea</taxon>
        <taxon>Anguinidae</taxon>
        <taxon>Anguininae</taxon>
        <taxon>Ditylenchus</taxon>
    </lineage>
</organism>
<protein>
    <submittedName>
        <fullName evidence="2">Uncharacterized protein</fullName>
    </submittedName>
</protein>
<dbReference type="Proteomes" id="UP000887574">
    <property type="component" value="Unplaced"/>
</dbReference>
<evidence type="ECO:0000313" key="2">
    <source>
        <dbReference type="WBParaSite" id="jg17873"/>
    </source>
</evidence>
<keyword evidence="1" id="KW-1185">Reference proteome</keyword>
<sequence length="165" mass="19296">MKIALKLDSYKLAGFKDPYTKEYQLEVVKSCGQAVFRQAHSTFENQWTSFDLKDAVDEMMQKNSTHFFLRVSHSKGSPLSRKQLVRFVRYHSPFLTTTTANSVSNMPSTVQPIQRDQPQTFNDLKREVGLAPSEPLSHHRRHYQSRKVARQVGTPYYYSYDIRMR</sequence>
<reference evidence="2" key="1">
    <citation type="submission" date="2022-11" db="UniProtKB">
        <authorList>
            <consortium name="WormBaseParasite"/>
        </authorList>
    </citation>
    <scope>IDENTIFICATION</scope>
</reference>